<feature type="transmembrane region" description="Helical" evidence="7">
    <location>
        <begin position="170"/>
        <end position="189"/>
    </location>
</feature>
<sequence length="479" mass="50649">MSYENTTVPAATLNADALPPLPEKKTFLQSLTEDWWAVLIGSTIIIGALVIVAAVTGFKFTTPVYQWATTDDLLSKVLTGPNLLLIAGIGVLFAVLSSVAIGLSGGSISKYLTGFSLVFVIGIISLIIAGNKTINYYGVEYVVFALLIGLLIGNLTKIPDWLREAARSEFFIKTGLVILGSSILFTDIVKAGLPGILQAVLVVSVVWFFALWLSRKLKVDDEFGVILASAVAICGVSAAIVAAGAIKGDKKKLSYVTTLVLLVAIPMMILQPWLIKVLNIPEVVGGAWLGGTLDTTATVTAAAALVGPAALKAGVIIKFSQNVLIGVAAFFIAIWWTYRKGANATGSGLSLSKPTTAALDADLSPSKPSPTEKPGLGVVWERFPKFVLGFIAASLIFSFLIPVDTAKSVGGILNSLRTVWFALAFVAIGLEARFTDLVKIEGGRPAIAFVGAQLFNILWTLIWAWLLFGGILLAAPDIK</sequence>
<dbReference type="AlphaFoldDB" id="A0A3B7MDT9"/>
<evidence type="ECO:0000256" key="2">
    <source>
        <dbReference type="ARBA" id="ARBA00007977"/>
    </source>
</evidence>
<feature type="transmembrane region" description="Helical" evidence="7">
    <location>
        <begin position="35"/>
        <end position="58"/>
    </location>
</feature>
<name>A0A3B7MDT9_9BACT</name>
<keyword evidence="3" id="KW-1003">Cell membrane</keyword>
<evidence type="ECO:0000256" key="1">
    <source>
        <dbReference type="ARBA" id="ARBA00004651"/>
    </source>
</evidence>
<organism evidence="8 9">
    <name type="scientific">Paraflavitalea soli</name>
    <dbReference type="NCBI Taxonomy" id="2315862"/>
    <lineage>
        <taxon>Bacteria</taxon>
        <taxon>Pseudomonadati</taxon>
        <taxon>Bacteroidota</taxon>
        <taxon>Chitinophagia</taxon>
        <taxon>Chitinophagales</taxon>
        <taxon>Chitinophagaceae</taxon>
        <taxon>Paraflavitalea</taxon>
    </lineage>
</organism>
<proteinExistence type="inferred from homology"/>
<feature type="transmembrane region" description="Helical" evidence="7">
    <location>
        <begin position="253"/>
        <end position="275"/>
    </location>
</feature>
<evidence type="ECO:0000256" key="7">
    <source>
        <dbReference type="SAM" id="Phobius"/>
    </source>
</evidence>
<comment type="similarity">
    <text evidence="2">Belongs to the UPF0324 family.</text>
</comment>
<dbReference type="EMBL" id="CP032157">
    <property type="protein sequence ID" value="AXY72474.1"/>
    <property type="molecule type" value="Genomic_DNA"/>
</dbReference>
<evidence type="ECO:0000313" key="8">
    <source>
        <dbReference type="EMBL" id="AXY72474.1"/>
    </source>
</evidence>
<evidence type="ECO:0000256" key="5">
    <source>
        <dbReference type="ARBA" id="ARBA00022989"/>
    </source>
</evidence>
<dbReference type="RefSeq" id="WP_119048312.1">
    <property type="nucleotide sequence ID" value="NZ_CP032157.1"/>
</dbReference>
<dbReference type="PANTHER" id="PTHR30106:SF1">
    <property type="entry name" value="UPF0324 MEMBRANE PROTEIN FN0533"/>
    <property type="match status" value="1"/>
</dbReference>
<dbReference type="OrthoDB" id="9766798at2"/>
<keyword evidence="6 7" id="KW-0472">Membrane</keyword>
<feature type="transmembrane region" description="Helical" evidence="7">
    <location>
        <begin position="319"/>
        <end position="338"/>
    </location>
</feature>
<protein>
    <submittedName>
        <fullName evidence="8">Putative sulfate exporter family transporter</fullName>
    </submittedName>
</protein>
<feature type="transmembrane region" description="Helical" evidence="7">
    <location>
        <begin position="196"/>
        <end position="213"/>
    </location>
</feature>
<dbReference type="KEGG" id="pseg:D3H65_00110"/>
<feature type="transmembrane region" description="Helical" evidence="7">
    <location>
        <begin position="415"/>
        <end position="434"/>
    </location>
</feature>
<dbReference type="GO" id="GO:0005886">
    <property type="term" value="C:plasma membrane"/>
    <property type="evidence" value="ECO:0007669"/>
    <property type="project" value="UniProtKB-SubCell"/>
</dbReference>
<evidence type="ECO:0000256" key="3">
    <source>
        <dbReference type="ARBA" id="ARBA00022475"/>
    </source>
</evidence>
<feature type="transmembrane region" description="Helical" evidence="7">
    <location>
        <begin position="454"/>
        <end position="475"/>
    </location>
</feature>
<keyword evidence="9" id="KW-1185">Reference proteome</keyword>
<dbReference type="Proteomes" id="UP000263900">
    <property type="component" value="Chromosome"/>
</dbReference>
<feature type="transmembrane region" description="Helical" evidence="7">
    <location>
        <begin position="287"/>
        <end position="307"/>
    </location>
</feature>
<gene>
    <name evidence="8" type="ORF">D3H65_00110</name>
</gene>
<keyword evidence="4 7" id="KW-0812">Transmembrane</keyword>
<keyword evidence="5 7" id="KW-1133">Transmembrane helix</keyword>
<evidence type="ECO:0000313" key="9">
    <source>
        <dbReference type="Proteomes" id="UP000263900"/>
    </source>
</evidence>
<feature type="transmembrane region" description="Helical" evidence="7">
    <location>
        <begin position="225"/>
        <end position="246"/>
    </location>
</feature>
<evidence type="ECO:0000256" key="6">
    <source>
        <dbReference type="ARBA" id="ARBA00023136"/>
    </source>
</evidence>
<reference evidence="8 9" key="1">
    <citation type="submission" date="2018-09" db="EMBL/GenBank/DDBJ databases">
        <title>Genome sequencing of strain 6GH32-13.</title>
        <authorList>
            <person name="Weon H.-Y."/>
            <person name="Heo J."/>
            <person name="Kwon S.-W."/>
        </authorList>
    </citation>
    <scope>NUCLEOTIDE SEQUENCE [LARGE SCALE GENOMIC DNA]</scope>
    <source>
        <strain evidence="8 9">5GH32-13</strain>
    </source>
</reference>
<dbReference type="PANTHER" id="PTHR30106">
    <property type="entry name" value="INNER MEMBRANE PROTEIN YEIH-RELATED"/>
    <property type="match status" value="1"/>
</dbReference>
<feature type="transmembrane region" description="Helical" evidence="7">
    <location>
        <begin position="141"/>
        <end position="158"/>
    </location>
</feature>
<feature type="transmembrane region" description="Helical" evidence="7">
    <location>
        <begin position="83"/>
        <end position="105"/>
    </location>
</feature>
<comment type="subcellular location">
    <subcellularLocation>
        <location evidence="1">Cell membrane</location>
        <topology evidence="1">Multi-pass membrane protein</topology>
    </subcellularLocation>
</comment>
<dbReference type="Pfam" id="PF03601">
    <property type="entry name" value="Cons_hypoth698"/>
    <property type="match status" value="1"/>
</dbReference>
<feature type="transmembrane region" description="Helical" evidence="7">
    <location>
        <begin position="386"/>
        <end position="403"/>
    </location>
</feature>
<evidence type="ECO:0000256" key="4">
    <source>
        <dbReference type="ARBA" id="ARBA00022692"/>
    </source>
</evidence>
<feature type="transmembrane region" description="Helical" evidence="7">
    <location>
        <begin position="111"/>
        <end position="129"/>
    </location>
</feature>
<dbReference type="InterPro" id="IPR018383">
    <property type="entry name" value="UPF0324_pro"/>
</dbReference>
<accession>A0A3B7MDT9</accession>